<comment type="caution">
    <text evidence="1">The sequence shown here is derived from an EMBL/GenBank/DDBJ whole genome shotgun (WGS) entry which is preliminary data.</text>
</comment>
<evidence type="ECO:0000313" key="2">
    <source>
        <dbReference type="Proteomes" id="UP001145742"/>
    </source>
</evidence>
<keyword evidence="2" id="KW-1185">Reference proteome</keyword>
<accession>A0ABQ9DWI9</accession>
<dbReference type="EMBL" id="WHWB01031828">
    <property type="protein sequence ID" value="KAJ7427778.1"/>
    <property type="molecule type" value="Genomic_DNA"/>
</dbReference>
<dbReference type="Proteomes" id="UP001145742">
    <property type="component" value="Unassembled WGS sequence"/>
</dbReference>
<protein>
    <submittedName>
        <fullName evidence="1">Uncharacterized protein</fullName>
    </submittedName>
</protein>
<evidence type="ECO:0000313" key="1">
    <source>
        <dbReference type="EMBL" id="KAJ7427778.1"/>
    </source>
</evidence>
<gene>
    <name evidence="1" type="ORF">WISP_04064</name>
</gene>
<reference evidence="1" key="1">
    <citation type="submission" date="2019-10" db="EMBL/GenBank/DDBJ databases">
        <authorList>
            <person name="Soares A.E.R."/>
            <person name="Aleixo A."/>
            <person name="Schneider P."/>
            <person name="Miyaki C.Y."/>
            <person name="Schneider M.P."/>
            <person name="Mello C."/>
            <person name="Vasconcelos A.T.R."/>
        </authorList>
    </citation>
    <scope>NUCLEOTIDE SEQUENCE</scope>
    <source>
        <tissue evidence="1">Muscle</tissue>
    </source>
</reference>
<proteinExistence type="predicted"/>
<name>A0ABQ9DWI9_9PASS</name>
<sequence>MGQKSSEIEVKPCAILSLMAMEIIECPGSMGLIPEHDTMLLDIFKQVQGIPKMKKEVGKGANFNGN</sequence>
<organism evidence="1 2">
    <name type="scientific">Willisornis vidua</name>
    <name type="common">Xingu scale-backed antbird</name>
    <dbReference type="NCBI Taxonomy" id="1566151"/>
    <lineage>
        <taxon>Eukaryota</taxon>
        <taxon>Metazoa</taxon>
        <taxon>Chordata</taxon>
        <taxon>Craniata</taxon>
        <taxon>Vertebrata</taxon>
        <taxon>Euteleostomi</taxon>
        <taxon>Archelosauria</taxon>
        <taxon>Archosauria</taxon>
        <taxon>Dinosauria</taxon>
        <taxon>Saurischia</taxon>
        <taxon>Theropoda</taxon>
        <taxon>Coelurosauria</taxon>
        <taxon>Aves</taxon>
        <taxon>Neognathae</taxon>
        <taxon>Neoaves</taxon>
        <taxon>Telluraves</taxon>
        <taxon>Australaves</taxon>
        <taxon>Passeriformes</taxon>
        <taxon>Thamnophilidae</taxon>
        <taxon>Willisornis</taxon>
    </lineage>
</organism>